<organism evidence="2 3">
    <name type="scientific">Amycolatopsis rhabdoformis</name>
    <dbReference type="NCBI Taxonomy" id="1448059"/>
    <lineage>
        <taxon>Bacteria</taxon>
        <taxon>Bacillati</taxon>
        <taxon>Actinomycetota</taxon>
        <taxon>Actinomycetes</taxon>
        <taxon>Pseudonocardiales</taxon>
        <taxon>Pseudonocardiaceae</taxon>
        <taxon>Amycolatopsis</taxon>
    </lineage>
</organism>
<dbReference type="Proteomes" id="UP001330812">
    <property type="component" value="Chromosome"/>
</dbReference>
<reference evidence="2 3" key="1">
    <citation type="journal article" date="2015" name="Int. J. Syst. Evol. Microbiol.">
        <title>Amycolatopsis rhabdoformis sp. nov., an actinomycete isolated from a tropical forest soil.</title>
        <authorList>
            <person name="Souza W.R."/>
            <person name="Silva R.E."/>
            <person name="Goodfellow M."/>
            <person name="Busarakam K."/>
            <person name="Figueiro F.S."/>
            <person name="Ferreira D."/>
            <person name="Rodrigues-Filho E."/>
            <person name="Moraes L.A.B."/>
            <person name="Zucchi T.D."/>
        </authorList>
    </citation>
    <scope>NUCLEOTIDE SEQUENCE [LARGE SCALE GENOMIC DNA]</scope>
    <source>
        <strain evidence="2 3">NCIMB 14900</strain>
    </source>
</reference>
<dbReference type="InterPro" id="IPR016181">
    <property type="entry name" value="Acyl_CoA_acyltransferase"/>
</dbReference>
<proteinExistence type="predicted"/>
<evidence type="ECO:0000313" key="2">
    <source>
        <dbReference type="EMBL" id="WSE32831.1"/>
    </source>
</evidence>
<feature type="domain" description="N-acetyltransferase" evidence="1">
    <location>
        <begin position="18"/>
        <end position="154"/>
    </location>
</feature>
<keyword evidence="3" id="KW-1185">Reference proteome</keyword>
<gene>
    <name evidence="2" type="ORF">VSH64_12020</name>
</gene>
<dbReference type="CDD" id="cd04301">
    <property type="entry name" value="NAT_SF"/>
    <property type="match status" value="1"/>
</dbReference>
<dbReference type="EMBL" id="CP142149">
    <property type="protein sequence ID" value="WSE32831.1"/>
    <property type="molecule type" value="Genomic_DNA"/>
</dbReference>
<dbReference type="Gene3D" id="3.40.630.30">
    <property type="match status" value="1"/>
</dbReference>
<dbReference type="PANTHER" id="PTHR43072:SF60">
    <property type="entry name" value="L-2,4-DIAMINOBUTYRIC ACID ACETYLTRANSFERASE"/>
    <property type="match status" value="1"/>
</dbReference>
<dbReference type="Pfam" id="PF00583">
    <property type="entry name" value="Acetyltransf_1"/>
    <property type="match status" value="1"/>
</dbReference>
<dbReference type="InterPro" id="IPR000182">
    <property type="entry name" value="GNAT_dom"/>
</dbReference>
<sequence length="154" mass="16757">MDHSITAVSADSVPGFVSSVAALFREDGGHHDAHMDLTWPEREGPAYYAGLLADENALCLVAQGDAGVIGHLVGRLRRSDPLRPGVVTAVLESMRVTAGVRRTGVGTALVGRFTEWAELRGADSFEVTAYCANEPARAFYRRHGFRDFEVTLRR</sequence>
<dbReference type="SUPFAM" id="SSF55729">
    <property type="entry name" value="Acyl-CoA N-acyltransferases (Nat)"/>
    <property type="match status" value="1"/>
</dbReference>
<dbReference type="RefSeq" id="WP_326835638.1">
    <property type="nucleotide sequence ID" value="NZ_CP142149.1"/>
</dbReference>
<name>A0ABZ1IGC3_9PSEU</name>
<protein>
    <submittedName>
        <fullName evidence="2">GNAT family N-acetyltransferase</fullName>
    </submittedName>
</protein>
<dbReference type="PANTHER" id="PTHR43072">
    <property type="entry name" value="N-ACETYLTRANSFERASE"/>
    <property type="match status" value="1"/>
</dbReference>
<evidence type="ECO:0000259" key="1">
    <source>
        <dbReference type="PROSITE" id="PS51186"/>
    </source>
</evidence>
<dbReference type="PROSITE" id="PS51186">
    <property type="entry name" value="GNAT"/>
    <property type="match status" value="1"/>
</dbReference>
<accession>A0ABZ1IGC3</accession>
<evidence type="ECO:0000313" key="3">
    <source>
        <dbReference type="Proteomes" id="UP001330812"/>
    </source>
</evidence>